<gene>
    <name evidence="15" type="ORF">EII21_01895</name>
</gene>
<evidence type="ECO:0000256" key="9">
    <source>
        <dbReference type="ARBA" id="ARBA00038408"/>
    </source>
</evidence>
<dbReference type="Pfam" id="PF00639">
    <property type="entry name" value="Rotamase"/>
    <property type="match status" value="1"/>
</dbReference>
<dbReference type="AlphaFoldDB" id="A0A3P2A6X8"/>
<dbReference type="RefSeq" id="WP_124793981.1">
    <property type="nucleotide sequence ID" value="NZ_RQYC01000002.1"/>
</dbReference>
<accession>A0A3P2A6X8</accession>
<dbReference type="OrthoDB" id="9812372at2"/>
<evidence type="ECO:0000256" key="1">
    <source>
        <dbReference type="ARBA" id="ARBA00004382"/>
    </source>
</evidence>
<evidence type="ECO:0000259" key="14">
    <source>
        <dbReference type="PROSITE" id="PS50198"/>
    </source>
</evidence>
<proteinExistence type="inferred from homology"/>
<dbReference type="InterPro" id="IPR027304">
    <property type="entry name" value="Trigger_fact/SurA_dom_sf"/>
</dbReference>
<dbReference type="PANTHER" id="PTHR47529:SF1">
    <property type="entry name" value="PERIPLASMIC CHAPERONE PPID"/>
    <property type="match status" value="1"/>
</dbReference>
<dbReference type="InterPro" id="IPR052029">
    <property type="entry name" value="PpiD_chaperone"/>
</dbReference>
<dbReference type="Proteomes" id="UP000269923">
    <property type="component" value="Unassembled WGS sequence"/>
</dbReference>
<dbReference type="Gene3D" id="3.10.50.40">
    <property type="match status" value="1"/>
</dbReference>
<dbReference type="EMBL" id="RQYC01000002">
    <property type="protein sequence ID" value="RRD91169.1"/>
    <property type="molecule type" value="Genomic_DNA"/>
</dbReference>
<evidence type="ECO:0000256" key="5">
    <source>
        <dbReference type="ARBA" id="ARBA00022989"/>
    </source>
</evidence>
<dbReference type="Gene3D" id="1.10.4030.10">
    <property type="entry name" value="Porin chaperone SurA, peptide-binding domain"/>
    <property type="match status" value="1"/>
</dbReference>
<comment type="caution">
    <text evidence="15">The sequence shown here is derived from an EMBL/GenBank/DDBJ whole genome shotgun (WGS) entry which is preliminary data.</text>
</comment>
<dbReference type="InterPro" id="IPR000297">
    <property type="entry name" value="PPIase_PpiC"/>
</dbReference>
<evidence type="ECO:0000256" key="3">
    <source>
        <dbReference type="ARBA" id="ARBA00022519"/>
    </source>
</evidence>
<keyword evidence="6 13" id="KW-0472">Membrane</keyword>
<dbReference type="Pfam" id="PF13624">
    <property type="entry name" value="SurA_N_3"/>
    <property type="match status" value="1"/>
</dbReference>
<sequence length="611" mass="66857">MFKAMDKYRLPAQILLGAIGISFVGFGLVGFETPRNDQYIVQIGDQAITRRQVDEAVQMTAQAGGNGAARDTVFQTLVSRAYLLEGARSLGLTASDSQIKQMIVDNPEFHNADKKFDPALFQSYLANRHISEEQFMSEQRDNLTVLNMMAVLNNYPVSDAQVQTLLNTQAATRTLRSAGMNPAAFAQRVKTDDAALKKFYDANKKNYMLAQAVKFEYVVLSPKDLAEKQKVEESELKQALAQSESQSIPKRRLSHILISTEGKDKAQAKAEAEKIAAEAKANPDNFAELAKKHSQDEGTAAQGGDLGEVARNGLGEDSKAVEDAAFALAKGEVSGVLESKFGYHIVKVTDLSEEGNDDARRAAAEKSVKERKAQQAFAKMREELGELAFAHPNELKTAADKLGLNIQKREQWFARADANSAGVPAAVVEALFVGDVFDKKMNSEVISANGEAWVVRAVETRAETAQSFDTVKEQVKEDWVRSEAVRLAKEEAKKLLAQLQAGKTAEMVWSPVQTVEPAQLAQQLPPQAYRDLMSAIPRQGKSAYALIERAGVPEIVEVQSITAPKLSPDMSAMVRNVLMQAQGEARLQAYINSLNSTVKSRQGAEKLSDSE</sequence>
<evidence type="ECO:0000256" key="7">
    <source>
        <dbReference type="ARBA" id="ARBA00023186"/>
    </source>
</evidence>
<feature type="domain" description="PpiC" evidence="14">
    <location>
        <begin position="248"/>
        <end position="350"/>
    </location>
</feature>
<dbReference type="InterPro" id="IPR046357">
    <property type="entry name" value="PPIase_dom_sf"/>
</dbReference>
<dbReference type="SUPFAM" id="SSF109998">
    <property type="entry name" value="Triger factor/SurA peptide-binding domain-like"/>
    <property type="match status" value="1"/>
</dbReference>
<keyword evidence="2" id="KW-1003">Cell membrane</keyword>
<evidence type="ECO:0000256" key="11">
    <source>
        <dbReference type="ARBA" id="ARBA00042775"/>
    </source>
</evidence>
<keyword evidence="7" id="KW-0143">Chaperone</keyword>
<dbReference type="GO" id="GO:0005886">
    <property type="term" value="C:plasma membrane"/>
    <property type="evidence" value="ECO:0007669"/>
    <property type="project" value="UniProtKB-SubCell"/>
</dbReference>
<evidence type="ECO:0000256" key="4">
    <source>
        <dbReference type="ARBA" id="ARBA00022692"/>
    </source>
</evidence>
<keyword evidence="4 13" id="KW-0812">Transmembrane</keyword>
<comment type="similarity">
    <text evidence="9">Belongs to the PpiD chaperone family.</text>
</comment>
<comment type="subcellular location">
    <subcellularLocation>
        <location evidence="1">Cell inner membrane</location>
        <topology evidence="1">Single-pass type II membrane protein</topology>
        <orientation evidence="1">Periplasmic side</orientation>
    </subcellularLocation>
</comment>
<evidence type="ECO:0000313" key="16">
    <source>
        <dbReference type="Proteomes" id="UP000269923"/>
    </source>
</evidence>
<dbReference type="PANTHER" id="PTHR47529">
    <property type="entry name" value="PEPTIDYL-PROLYL CIS-TRANS ISOMERASE D"/>
    <property type="match status" value="1"/>
</dbReference>
<evidence type="ECO:0000256" key="13">
    <source>
        <dbReference type="SAM" id="Phobius"/>
    </source>
</evidence>
<dbReference type="InterPro" id="IPR023058">
    <property type="entry name" value="PPIase_PpiC_CS"/>
</dbReference>
<evidence type="ECO:0000256" key="2">
    <source>
        <dbReference type="ARBA" id="ARBA00022475"/>
    </source>
</evidence>
<dbReference type="STRING" id="1121352.GCA_000620925_00303"/>
<keyword evidence="12" id="KW-0697">Rotamase</keyword>
<dbReference type="SUPFAM" id="SSF54534">
    <property type="entry name" value="FKBP-like"/>
    <property type="match status" value="1"/>
</dbReference>
<dbReference type="PROSITE" id="PS50198">
    <property type="entry name" value="PPIC_PPIASE_2"/>
    <property type="match status" value="1"/>
</dbReference>
<protein>
    <recommendedName>
        <fullName evidence="10">Periplasmic chaperone PpiD</fullName>
    </recommendedName>
    <alternativeName>
        <fullName evidence="11">Periplasmic folding chaperone</fullName>
    </alternativeName>
</protein>
<keyword evidence="3" id="KW-0997">Cell inner membrane</keyword>
<dbReference type="GO" id="GO:0003755">
    <property type="term" value="F:peptidyl-prolyl cis-trans isomerase activity"/>
    <property type="evidence" value="ECO:0007669"/>
    <property type="project" value="UniProtKB-KW"/>
</dbReference>
<evidence type="ECO:0000256" key="10">
    <source>
        <dbReference type="ARBA" id="ARBA00040743"/>
    </source>
</evidence>
<evidence type="ECO:0000256" key="12">
    <source>
        <dbReference type="PROSITE-ProRule" id="PRU00278"/>
    </source>
</evidence>
<reference evidence="15 16" key="1">
    <citation type="submission" date="2018-11" db="EMBL/GenBank/DDBJ databases">
        <title>Genomes From Bacteria Associated with the Canine Oral Cavity: a Test Case for Automated Genome-Based Taxonomic Assignment.</title>
        <authorList>
            <person name="Coil D.A."/>
            <person name="Jospin G."/>
            <person name="Darling A.E."/>
            <person name="Wallis C."/>
            <person name="Davis I.J."/>
            <person name="Harris S."/>
            <person name="Eisen J.A."/>
            <person name="Holcombe L.J."/>
            <person name="O'Flynn C."/>
        </authorList>
    </citation>
    <scope>NUCLEOTIDE SEQUENCE [LARGE SCALE GENOMIC DNA]</scope>
    <source>
        <strain evidence="15 16">COT-280</strain>
    </source>
</reference>
<keyword evidence="16" id="KW-1185">Reference proteome</keyword>
<evidence type="ECO:0000256" key="8">
    <source>
        <dbReference type="ARBA" id="ARBA00023235"/>
    </source>
</evidence>
<keyword evidence="8 12" id="KW-0413">Isomerase</keyword>
<feature type="transmembrane region" description="Helical" evidence="13">
    <location>
        <begin position="12"/>
        <end position="31"/>
    </location>
</feature>
<name>A0A3P2A6X8_9NEIS</name>
<dbReference type="PROSITE" id="PS01096">
    <property type="entry name" value="PPIC_PPIASE_1"/>
    <property type="match status" value="1"/>
</dbReference>
<evidence type="ECO:0000256" key="6">
    <source>
        <dbReference type="ARBA" id="ARBA00023136"/>
    </source>
</evidence>
<evidence type="ECO:0000313" key="15">
    <source>
        <dbReference type="EMBL" id="RRD91169.1"/>
    </source>
</evidence>
<organism evidence="15 16">
    <name type="scientific">Conchiformibius steedae</name>
    <dbReference type="NCBI Taxonomy" id="153493"/>
    <lineage>
        <taxon>Bacteria</taxon>
        <taxon>Pseudomonadati</taxon>
        <taxon>Pseudomonadota</taxon>
        <taxon>Betaproteobacteria</taxon>
        <taxon>Neisseriales</taxon>
        <taxon>Neisseriaceae</taxon>
        <taxon>Conchiformibius</taxon>
    </lineage>
</organism>
<keyword evidence="5 13" id="KW-1133">Transmembrane helix</keyword>